<evidence type="ECO:0000313" key="2">
    <source>
        <dbReference type="EMBL" id="CAD8245572.1"/>
    </source>
</evidence>
<gene>
    <name evidence="2" type="ORF">MPUS1402_LOCUS9772</name>
</gene>
<sequence>MNNNSNNENAILGVFSSAGYIDVGTKEKPLPYPIKDSVRSSFTGAQPVCPPAKKGLYGSKIPDVYLDKSHPWLMEGVKYQDRLKYGDTQKEKMKGFGTSDYSKRDEFSYDFRTAQHREALKMEAKHTQAATERAFREMQESMKDAAAAAPAETKRPKKLFYDLVFEDDAEDPEGLGQTAVPNSMIGGRVSNNPTQTSWGRDYGAVKTSSMACGYGIDTAHHGKPEHARVPIIEKTFYRPCAIPIKNTLYDKRPN</sequence>
<accession>A0A7R9Y4E5</accession>
<dbReference type="AlphaFoldDB" id="A0A7R9Y4E5"/>
<reference evidence="2" key="1">
    <citation type="submission" date="2021-01" db="EMBL/GenBank/DDBJ databases">
        <authorList>
            <person name="Corre E."/>
            <person name="Pelletier E."/>
            <person name="Niang G."/>
            <person name="Scheremetjew M."/>
            <person name="Finn R."/>
            <person name="Kale V."/>
            <person name="Holt S."/>
            <person name="Cochrane G."/>
            <person name="Meng A."/>
            <person name="Brown T."/>
            <person name="Cohen L."/>
        </authorList>
    </citation>
    <scope>NUCLEOTIDE SEQUENCE</scope>
    <source>
        <strain evidence="2">RCC1614</strain>
    </source>
</reference>
<organism evidence="2">
    <name type="scientific">Micromonas pusilla</name>
    <name type="common">Picoplanktonic green alga</name>
    <name type="synonym">Chromulina pusilla</name>
    <dbReference type="NCBI Taxonomy" id="38833"/>
    <lineage>
        <taxon>Eukaryota</taxon>
        <taxon>Viridiplantae</taxon>
        <taxon>Chlorophyta</taxon>
        <taxon>Mamiellophyceae</taxon>
        <taxon>Mamiellales</taxon>
        <taxon>Mamiellaceae</taxon>
        <taxon>Micromonas</taxon>
    </lineage>
</organism>
<name>A0A7R9Y4E5_MICPS</name>
<evidence type="ECO:0008006" key="3">
    <source>
        <dbReference type="Google" id="ProtNLM"/>
    </source>
</evidence>
<feature type="region of interest" description="Disordered" evidence="1">
    <location>
        <begin position="177"/>
        <end position="198"/>
    </location>
</feature>
<dbReference type="EMBL" id="HBDY01012907">
    <property type="protein sequence ID" value="CAD8245572.1"/>
    <property type="molecule type" value="Transcribed_RNA"/>
</dbReference>
<evidence type="ECO:0000256" key="1">
    <source>
        <dbReference type="SAM" id="MobiDB-lite"/>
    </source>
</evidence>
<protein>
    <recommendedName>
        <fullName evidence="3">Flagellar associated protein</fullName>
    </recommendedName>
</protein>
<feature type="compositionally biased region" description="Polar residues" evidence="1">
    <location>
        <begin position="189"/>
        <end position="198"/>
    </location>
</feature>
<proteinExistence type="predicted"/>
<dbReference type="OMA" id="TIRTEQW"/>